<evidence type="ECO:0000256" key="2">
    <source>
        <dbReference type="ARBA" id="ARBA00023004"/>
    </source>
</evidence>
<accession>C0GED9</accession>
<dbReference type="GO" id="GO:0051536">
    <property type="term" value="F:iron-sulfur cluster binding"/>
    <property type="evidence" value="ECO:0007669"/>
    <property type="project" value="UniProtKB-KW"/>
</dbReference>
<dbReference type="InterPro" id="IPR017900">
    <property type="entry name" value="4Fe4S_Fe_S_CS"/>
</dbReference>
<dbReference type="PROSITE" id="PS00198">
    <property type="entry name" value="4FE4S_FER_1"/>
    <property type="match status" value="1"/>
</dbReference>
<dbReference type="AlphaFoldDB" id="C0GED9"/>
<evidence type="ECO:0000256" key="3">
    <source>
        <dbReference type="ARBA" id="ARBA00023014"/>
    </source>
</evidence>
<dbReference type="STRING" id="555088.DealDRAFT_0848"/>
<dbReference type="Proteomes" id="UP000006443">
    <property type="component" value="Unassembled WGS sequence"/>
</dbReference>
<dbReference type="GO" id="GO:0046872">
    <property type="term" value="F:metal ion binding"/>
    <property type="evidence" value="ECO:0007669"/>
    <property type="project" value="UniProtKB-KW"/>
</dbReference>
<dbReference type="RefSeq" id="WP_008515180.1">
    <property type="nucleotide sequence ID" value="NZ_ACJM01000003.1"/>
</dbReference>
<keyword evidence="6" id="KW-1185">Reference proteome</keyword>
<dbReference type="SUPFAM" id="SSF46548">
    <property type="entry name" value="alpha-helical ferredoxin"/>
    <property type="match status" value="1"/>
</dbReference>
<evidence type="ECO:0000313" key="5">
    <source>
        <dbReference type="EMBL" id="EEG78433.1"/>
    </source>
</evidence>
<dbReference type="PANTHER" id="PTHR40447">
    <property type="entry name" value="ANAEROBIC SULFITE REDUCTASE SUBUNIT A"/>
    <property type="match status" value="1"/>
</dbReference>
<organism evidence="5 6">
    <name type="scientific">Dethiobacter alkaliphilus AHT 1</name>
    <dbReference type="NCBI Taxonomy" id="555088"/>
    <lineage>
        <taxon>Bacteria</taxon>
        <taxon>Bacillati</taxon>
        <taxon>Bacillota</taxon>
        <taxon>Dethiobacteria</taxon>
        <taxon>Dethiobacterales</taxon>
        <taxon>Dethiobacteraceae</taxon>
        <taxon>Dethiobacter</taxon>
    </lineage>
</organism>
<sequence length="363" mass="40808">MDRQKGNVVTGPVRMPAAAMGDFVDSMIKQFPVVAPVAKGNEFVFRNIGSGDELAEEYQPTILPPKKTLQQPVETIFSFEKQQVQESKGQCTSLQGEKICFTDDSADKGKKVLFGVRPCDVHSFFVLDEVFCGEMSDPIYCETRQNTLIVAENCVTPCRSGFCYYLQTGPGLSRGYDLLLTKLDDQYLIEVGSDDGAELLSDMGMLSEAPGYMLDEKEERLGTASRRLPKHILTRNLDELLETNTEHPVWEELRQRCLGCGTCTMVCPTCFCYNVYDKLDLNLSSGVRQREWDSCKLMEFSQVALGHNFRKDREARAQWRIYHKLLYQQQQFNKTGCVGCGRCIHSCVVDIDLTDVAATLGGE</sequence>
<evidence type="ECO:0000313" key="6">
    <source>
        <dbReference type="Proteomes" id="UP000006443"/>
    </source>
</evidence>
<feature type="domain" description="4Fe-4S ferredoxin-type" evidence="4">
    <location>
        <begin position="246"/>
        <end position="278"/>
    </location>
</feature>
<keyword evidence="2" id="KW-0408">Iron</keyword>
<protein>
    <recommendedName>
        <fullName evidence="4">4Fe-4S ferredoxin-type domain-containing protein</fullName>
    </recommendedName>
</protein>
<comment type="caution">
    <text evidence="5">The sequence shown here is derived from an EMBL/GenBank/DDBJ whole genome shotgun (WGS) entry which is preliminary data.</text>
</comment>
<dbReference type="Pfam" id="PF17179">
    <property type="entry name" value="Fer4_22"/>
    <property type="match status" value="1"/>
</dbReference>
<name>C0GED9_DETAL</name>
<keyword evidence="3" id="KW-0411">Iron-sulfur</keyword>
<evidence type="ECO:0000259" key="4">
    <source>
        <dbReference type="PROSITE" id="PS51379"/>
    </source>
</evidence>
<dbReference type="InterPro" id="IPR017896">
    <property type="entry name" value="4Fe4S_Fe-S-bd"/>
</dbReference>
<proteinExistence type="predicted"/>
<dbReference type="PANTHER" id="PTHR40447:SF1">
    <property type="entry name" value="ANAEROBIC SULFITE REDUCTASE SUBUNIT A"/>
    <property type="match status" value="1"/>
</dbReference>
<evidence type="ECO:0000256" key="1">
    <source>
        <dbReference type="ARBA" id="ARBA00022723"/>
    </source>
</evidence>
<gene>
    <name evidence="5" type="ORF">DealDRAFT_0848</name>
</gene>
<reference evidence="5 6" key="1">
    <citation type="submission" date="2009-02" db="EMBL/GenBank/DDBJ databases">
        <title>Sequencing of the draft genome and assembly of Dethiobacter alkaliphilus AHT 1.</title>
        <authorList>
            <consortium name="US DOE Joint Genome Institute (JGI-PGF)"/>
            <person name="Lucas S."/>
            <person name="Copeland A."/>
            <person name="Lapidus A."/>
            <person name="Glavina del Rio T."/>
            <person name="Dalin E."/>
            <person name="Tice H."/>
            <person name="Bruce D."/>
            <person name="Goodwin L."/>
            <person name="Pitluck S."/>
            <person name="Larimer F."/>
            <person name="Land M.L."/>
            <person name="Hauser L."/>
            <person name="Muyzer G."/>
        </authorList>
    </citation>
    <scope>NUCLEOTIDE SEQUENCE [LARGE SCALE GENOMIC DNA]</scope>
    <source>
        <strain evidence="5 6">AHT 1</strain>
    </source>
</reference>
<keyword evidence="1" id="KW-0479">Metal-binding</keyword>
<dbReference type="EMBL" id="ACJM01000003">
    <property type="protein sequence ID" value="EEG78433.1"/>
    <property type="molecule type" value="Genomic_DNA"/>
</dbReference>
<dbReference type="PROSITE" id="PS51379">
    <property type="entry name" value="4FE4S_FER_2"/>
    <property type="match status" value="2"/>
</dbReference>
<dbReference type="eggNOG" id="COG0479">
    <property type="taxonomic scope" value="Bacteria"/>
</dbReference>
<feature type="domain" description="4Fe-4S ferredoxin-type" evidence="4">
    <location>
        <begin position="328"/>
        <end position="356"/>
    </location>
</feature>